<dbReference type="Gene3D" id="3.40.50.720">
    <property type="entry name" value="NAD(P)-binding Rossmann-like Domain"/>
    <property type="match status" value="1"/>
</dbReference>
<dbReference type="Gene3D" id="3.90.25.10">
    <property type="entry name" value="UDP-galactose 4-epimerase, domain 1"/>
    <property type="match status" value="1"/>
</dbReference>
<dbReference type="EMBL" id="RJTM01000035">
    <property type="protein sequence ID" value="RNL89836.1"/>
    <property type="molecule type" value="Genomic_DNA"/>
</dbReference>
<sequence>MSSKILVTGASGNLGALVVESLLQKTAASNIAVMLRNPKDAEAFTSKGINIRIANYDDITTMVEAFKGISKLYFVSGSDLEARLVQHKNVVAAAKAAKVGHIVYTSFSRKDGAVNHTLSTLAQGHLIAEEAIKNSGIPYTFLLNNYYMEVIPLFVGENILTSQTIYFPALQGKSGFIARKDIAELSAEILTTAGHENKVYEVSGEKAYTFDEIAKLISEISNTTISYVSPSEVNFEKTLKEHGIPQALIDISILSARAIVKGEFEKTSDNFQKITGRKPTSLSKFLNETYGFNTN</sequence>
<dbReference type="InterPro" id="IPR008030">
    <property type="entry name" value="NmrA-like"/>
</dbReference>
<dbReference type="OrthoDB" id="9780595at2"/>
<comment type="caution">
    <text evidence="2">The sequence shown here is derived from an EMBL/GenBank/DDBJ whole genome shotgun (WGS) entry which is preliminary data.</text>
</comment>
<dbReference type="Pfam" id="PF05368">
    <property type="entry name" value="NmrA"/>
    <property type="match status" value="1"/>
</dbReference>
<evidence type="ECO:0000259" key="1">
    <source>
        <dbReference type="Pfam" id="PF05368"/>
    </source>
</evidence>
<name>A0A3N0EPK9_SINP1</name>
<gene>
    <name evidence="2" type="ORF">ED312_06860</name>
</gene>
<dbReference type="CDD" id="cd05269">
    <property type="entry name" value="TMR_SDR_a"/>
    <property type="match status" value="1"/>
</dbReference>
<feature type="domain" description="NmrA-like" evidence="1">
    <location>
        <begin position="1"/>
        <end position="267"/>
    </location>
</feature>
<dbReference type="RefSeq" id="WP_123215273.1">
    <property type="nucleotide sequence ID" value="NZ_RJTM01000035.1"/>
</dbReference>
<dbReference type="InterPro" id="IPR052718">
    <property type="entry name" value="NmrA-type_oxidoreductase"/>
</dbReference>
<keyword evidence="3" id="KW-1185">Reference proteome</keyword>
<dbReference type="SUPFAM" id="SSF51735">
    <property type="entry name" value="NAD(P)-binding Rossmann-fold domains"/>
    <property type="match status" value="1"/>
</dbReference>
<dbReference type="AlphaFoldDB" id="A0A3N0EPK9"/>
<dbReference type="PANTHER" id="PTHR47129">
    <property type="entry name" value="QUINONE OXIDOREDUCTASE 2"/>
    <property type="match status" value="1"/>
</dbReference>
<reference evidence="2 3" key="1">
    <citation type="submission" date="2018-10" db="EMBL/GenBank/DDBJ databases">
        <title>Sinomicrobium pectinilyticum sp. nov., a pectinase-producing bacterium isolated from alkaline and saline soil, and emended description of the genus Sinomicrobium.</title>
        <authorList>
            <person name="Cheng B."/>
            <person name="Li C."/>
            <person name="Lai Q."/>
            <person name="Du M."/>
            <person name="Shao Z."/>
            <person name="Xu P."/>
            <person name="Yang C."/>
        </authorList>
    </citation>
    <scope>NUCLEOTIDE SEQUENCE [LARGE SCALE GENOMIC DNA]</scope>
    <source>
        <strain evidence="2 3">5DNS001</strain>
    </source>
</reference>
<dbReference type="InterPro" id="IPR036291">
    <property type="entry name" value="NAD(P)-bd_dom_sf"/>
</dbReference>
<dbReference type="Proteomes" id="UP000267469">
    <property type="component" value="Unassembled WGS sequence"/>
</dbReference>
<proteinExistence type="predicted"/>
<organism evidence="2 3">
    <name type="scientific">Sinomicrobium pectinilyticum</name>
    <dbReference type="NCBI Taxonomy" id="1084421"/>
    <lineage>
        <taxon>Bacteria</taxon>
        <taxon>Pseudomonadati</taxon>
        <taxon>Bacteroidota</taxon>
        <taxon>Flavobacteriia</taxon>
        <taxon>Flavobacteriales</taxon>
        <taxon>Flavobacteriaceae</taxon>
        <taxon>Sinomicrobium</taxon>
    </lineage>
</organism>
<evidence type="ECO:0000313" key="3">
    <source>
        <dbReference type="Proteomes" id="UP000267469"/>
    </source>
</evidence>
<protein>
    <submittedName>
        <fullName evidence="2">SDR family oxidoreductase</fullName>
    </submittedName>
</protein>
<dbReference type="PANTHER" id="PTHR47129:SF1">
    <property type="entry name" value="NMRA-LIKE DOMAIN-CONTAINING PROTEIN"/>
    <property type="match status" value="1"/>
</dbReference>
<evidence type="ECO:0000313" key="2">
    <source>
        <dbReference type="EMBL" id="RNL89836.1"/>
    </source>
</evidence>
<accession>A0A3N0EPK9</accession>